<gene>
    <name evidence="2" type="ORF">BB561_002518</name>
</gene>
<organism evidence="2 3">
    <name type="scientific">Smittium simulii</name>
    <dbReference type="NCBI Taxonomy" id="133385"/>
    <lineage>
        <taxon>Eukaryota</taxon>
        <taxon>Fungi</taxon>
        <taxon>Fungi incertae sedis</taxon>
        <taxon>Zoopagomycota</taxon>
        <taxon>Kickxellomycotina</taxon>
        <taxon>Harpellomycetes</taxon>
        <taxon>Harpellales</taxon>
        <taxon>Legeriomycetaceae</taxon>
        <taxon>Smittium</taxon>
    </lineage>
</organism>
<dbReference type="Proteomes" id="UP000245383">
    <property type="component" value="Unassembled WGS sequence"/>
</dbReference>
<name>A0A2T9YQ42_9FUNG</name>
<evidence type="ECO:0000313" key="3">
    <source>
        <dbReference type="Proteomes" id="UP000245383"/>
    </source>
</evidence>
<dbReference type="EMBL" id="MBFR01000089">
    <property type="protein sequence ID" value="PVU94457.1"/>
    <property type="molecule type" value="Genomic_DNA"/>
</dbReference>
<protein>
    <submittedName>
        <fullName evidence="2">Uncharacterized protein</fullName>
    </submittedName>
</protein>
<feature type="region of interest" description="Disordered" evidence="1">
    <location>
        <begin position="1"/>
        <end position="23"/>
    </location>
</feature>
<accession>A0A2T9YQ42</accession>
<keyword evidence="3" id="KW-1185">Reference proteome</keyword>
<evidence type="ECO:0000313" key="2">
    <source>
        <dbReference type="EMBL" id="PVU94457.1"/>
    </source>
</evidence>
<dbReference type="AlphaFoldDB" id="A0A2T9YQ42"/>
<reference evidence="2 3" key="1">
    <citation type="journal article" date="2018" name="MBio">
        <title>Comparative Genomics Reveals the Core Gene Toolbox for the Fungus-Insect Symbiosis.</title>
        <authorList>
            <person name="Wang Y."/>
            <person name="Stata M."/>
            <person name="Wang W."/>
            <person name="Stajich J.E."/>
            <person name="White M.M."/>
            <person name="Moncalvo J.M."/>
        </authorList>
    </citation>
    <scope>NUCLEOTIDE SEQUENCE [LARGE SCALE GENOMIC DNA]</scope>
    <source>
        <strain evidence="2 3">SWE-8-4</strain>
    </source>
</reference>
<evidence type="ECO:0000256" key="1">
    <source>
        <dbReference type="SAM" id="MobiDB-lite"/>
    </source>
</evidence>
<comment type="caution">
    <text evidence="2">The sequence shown here is derived from an EMBL/GenBank/DDBJ whole genome shotgun (WGS) entry which is preliminary data.</text>
</comment>
<proteinExistence type="predicted"/>
<sequence length="142" mass="16601">MKLELEALSENASKDLEQQKNTQTSLKTLQETVVLTNSHDVYSSEPESEKLLDKNNSVKKTQSTLYKEKLHQYTNKIHQRDTNFKLPDVESTYHIKALNTAKILHSEYKKYLSVFDKIEASTLSLHQKYEFPVDLKYNEPHK</sequence>